<evidence type="ECO:0000313" key="3">
    <source>
        <dbReference type="Proteomes" id="UP001058120"/>
    </source>
</evidence>
<dbReference type="EMBL" id="CP065938">
    <property type="protein sequence ID" value="UWX05246.1"/>
    <property type="molecule type" value="Genomic_DNA"/>
</dbReference>
<dbReference type="PANTHER" id="PTHR33383:SF1">
    <property type="entry name" value="MEMBRANE PROTEIN INSERTION EFFICIENCY FACTOR-RELATED"/>
    <property type="match status" value="1"/>
</dbReference>
<evidence type="ECO:0000256" key="1">
    <source>
        <dbReference type="HAMAP-Rule" id="MF_00386"/>
    </source>
</evidence>
<comment type="function">
    <text evidence="1">Could be involved in insertion of integral membrane proteins into the membrane.</text>
</comment>
<sequence length="101" mass="11648">MVNKKGAFIRKIFIFPIRIYQNCISPLYPARCRFYPSCSEYAALAIEKHGVVRGIWLGIKRICRCNPWCEGGFDPVPENIEPCKLVLKKTVRFIVSKITVK</sequence>
<dbReference type="HAMAP" id="MF_00386">
    <property type="entry name" value="UPF0161_YidD"/>
    <property type="match status" value="1"/>
</dbReference>
<comment type="similarity">
    <text evidence="1">Belongs to the UPF0161 family.</text>
</comment>
<keyword evidence="3" id="KW-1185">Reference proteome</keyword>
<reference evidence="2" key="1">
    <citation type="submission" date="2020-12" db="EMBL/GenBank/DDBJ databases">
        <title>Taurinivorans muris gen. nov., sp. nov., fundamental and realized metabolic niche of a ubiquitous sulfidogenic bacterium in the murine intestine.</title>
        <authorList>
            <person name="Ye H."/>
            <person name="Hanson B.T."/>
            <person name="Loy A."/>
        </authorList>
    </citation>
    <scope>NUCLEOTIDE SEQUENCE</scope>
    <source>
        <strain evidence="2">LT0009</strain>
    </source>
</reference>
<dbReference type="SMART" id="SM01234">
    <property type="entry name" value="Haemolytic"/>
    <property type="match status" value="1"/>
</dbReference>
<keyword evidence="1" id="KW-0472">Membrane</keyword>
<organism evidence="2 3">
    <name type="scientific">Taurinivorans muris</name>
    <dbReference type="NCBI Taxonomy" id="2787751"/>
    <lineage>
        <taxon>Bacteria</taxon>
        <taxon>Pseudomonadati</taxon>
        <taxon>Thermodesulfobacteriota</taxon>
        <taxon>Desulfovibrionia</taxon>
        <taxon>Desulfovibrionales</taxon>
        <taxon>Desulfovibrionaceae</taxon>
        <taxon>Taurinivorans</taxon>
    </lineage>
</organism>
<dbReference type="PANTHER" id="PTHR33383">
    <property type="entry name" value="MEMBRANE PROTEIN INSERTION EFFICIENCY FACTOR-RELATED"/>
    <property type="match status" value="1"/>
</dbReference>
<dbReference type="InterPro" id="IPR002696">
    <property type="entry name" value="Membr_insert_effic_factor_YidD"/>
</dbReference>
<comment type="subcellular location">
    <subcellularLocation>
        <location evidence="1">Cell membrane</location>
        <topology evidence="1">Peripheral membrane protein</topology>
        <orientation evidence="1">Cytoplasmic side</orientation>
    </subcellularLocation>
</comment>
<proteinExistence type="inferred from homology"/>
<dbReference type="Pfam" id="PF01809">
    <property type="entry name" value="YidD"/>
    <property type="match status" value="1"/>
</dbReference>
<dbReference type="NCBIfam" id="TIGR00278">
    <property type="entry name" value="membrane protein insertion efficiency factor YidD"/>
    <property type="match status" value="1"/>
</dbReference>
<dbReference type="Proteomes" id="UP001058120">
    <property type="component" value="Chromosome"/>
</dbReference>
<protein>
    <recommendedName>
        <fullName evidence="1">Putative membrane protein insertion efficiency factor</fullName>
    </recommendedName>
</protein>
<dbReference type="RefSeq" id="WP_334314815.1">
    <property type="nucleotide sequence ID" value="NZ_CP065938.1"/>
</dbReference>
<accession>A0ABY5XZL1</accession>
<keyword evidence="1" id="KW-1003">Cell membrane</keyword>
<evidence type="ECO:0000313" key="2">
    <source>
        <dbReference type="EMBL" id="UWX05246.1"/>
    </source>
</evidence>
<name>A0ABY5XZL1_9BACT</name>
<gene>
    <name evidence="2" type="primary">yidD</name>
    <name evidence="2" type="ORF">JBF11_07235</name>
</gene>